<dbReference type="SMART" id="SM00382">
    <property type="entry name" value="AAA"/>
    <property type="match status" value="1"/>
</dbReference>
<keyword evidence="11" id="KW-1185">Reference proteome</keyword>
<keyword evidence="5" id="KW-0496">Mitochondrion</keyword>
<dbReference type="Gene3D" id="1.10.8.60">
    <property type="match status" value="1"/>
</dbReference>
<evidence type="ECO:0000313" key="10">
    <source>
        <dbReference type="EMBL" id="KMZ71514.1"/>
    </source>
</evidence>
<evidence type="ECO:0000256" key="4">
    <source>
        <dbReference type="ARBA" id="ARBA00022840"/>
    </source>
</evidence>
<comment type="subcellular location">
    <subcellularLocation>
        <location evidence="1">Mitochondrion outer membrane</location>
        <topology evidence="1">Single-pass membrane protein</topology>
    </subcellularLocation>
</comment>
<dbReference type="SUPFAM" id="SSF52540">
    <property type="entry name" value="P-loop containing nucleoside triphosphate hydrolases"/>
    <property type="match status" value="1"/>
</dbReference>
<evidence type="ECO:0000256" key="1">
    <source>
        <dbReference type="ARBA" id="ARBA00004572"/>
    </source>
</evidence>
<dbReference type="GO" id="GO:0016887">
    <property type="term" value="F:ATP hydrolysis activity"/>
    <property type="evidence" value="ECO:0007669"/>
    <property type="project" value="InterPro"/>
</dbReference>
<dbReference type="Gene3D" id="3.40.50.300">
    <property type="entry name" value="P-loop containing nucleotide triphosphate hydrolases"/>
    <property type="match status" value="1"/>
</dbReference>
<proteinExistence type="inferred from homology"/>
<evidence type="ECO:0000313" key="11">
    <source>
        <dbReference type="Proteomes" id="UP000036987"/>
    </source>
</evidence>
<comment type="caution">
    <text evidence="10">The sequence shown here is derived from an EMBL/GenBank/DDBJ whole genome shotgun (WGS) entry which is preliminary data.</text>
</comment>
<dbReference type="InterPro" id="IPR003960">
    <property type="entry name" value="ATPase_AAA_CS"/>
</dbReference>
<dbReference type="PROSITE" id="PS00674">
    <property type="entry name" value="AAA"/>
    <property type="match status" value="1"/>
</dbReference>
<protein>
    <submittedName>
        <fullName evidence="10">ATPase</fullName>
    </submittedName>
</protein>
<dbReference type="PANTHER" id="PTHR45644:SF3">
    <property type="entry name" value="FI08533P-RELATED"/>
    <property type="match status" value="1"/>
</dbReference>
<dbReference type="InterPro" id="IPR003959">
    <property type="entry name" value="ATPase_AAA_core"/>
</dbReference>
<dbReference type="GO" id="GO:0005741">
    <property type="term" value="C:mitochondrial outer membrane"/>
    <property type="evidence" value="ECO:0000318"/>
    <property type="project" value="GO_Central"/>
</dbReference>
<keyword evidence="4 6" id="KW-0067">ATP-binding</keyword>
<dbReference type="OMA" id="NTNICVL"/>
<reference evidence="11" key="1">
    <citation type="journal article" date="2016" name="Nature">
        <title>The genome of the seagrass Zostera marina reveals angiosperm adaptation to the sea.</title>
        <authorList>
            <person name="Olsen J.L."/>
            <person name="Rouze P."/>
            <person name="Verhelst B."/>
            <person name="Lin Y.-C."/>
            <person name="Bayer T."/>
            <person name="Collen J."/>
            <person name="Dattolo E."/>
            <person name="De Paoli E."/>
            <person name="Dittami S."/>
            <person name="Maumus F."/>
            <person name="Michel G."/>
            <person name="Kersting A."/>
            <person name="Lauritano C."/>
            <person name="Lohaus R."/>
            <person name="Toepel M."/>
            <person name="Tonon T."/>
            <person name="Vanneste K."/>
            <person name="Amirebrahimi M."/>
            <person name="Brakel J."/>
            <person name="Bostroem C."/>
            <person name="Chovatia M."/>
            <person name="Grimwood J."/>
            <person name="Jenkins J.W."/>
            <person name="Jueterbock A."/>
            <person name="Mraz A."/>
            <person name="Stam W.T."/>
            <person name="Tice H."/>
            <person name="Bornberg-Bauer E."/>
            <person name="Green P.J."/>
            <person name="Pearson G.A."/>
            <person name="Procaccini G."/>
            <person name="Duarte C.M."/>
            <person name="Schmutz J."/>
            <person name="Reusch T.B.H."/>
            <person name="Van de Peer Y."/>
        </authorList>
    </citation>
    <scope>NUCLEOTIDE SEQUENCE [LARGE SCALE GENOMIC DNA]</scope>
    <source>
        <strain evidence="11">cv. Finnish</strain>
    </source>
</reference>
<dbReference type="OrthoDB" id="10254455at2759"/>
<keyword evidence="8" id="KW-0472">Membrane</keyword>
<gene>
    <name evidence="10" type="ORF">ZOSMA_17G00690</name>
</gene>
<dbReference type="EMBL" id="LFYR01000671">
    <property type="protein sequence ID" value="KMZ71514.1"/>
    <property type="molecule type" value="Genomic_DNA"/>
</dbReference>
<keyword evidence="8" id="KW-1133">Transmembrane helix</keyword>
<evidence type="ECO:0000256" key="8">
    <source>
        <dbReference type="SAM" id="Phobius"/>
    </source>
</evidence>
<keyword evidence="8" id="KW-0812">Transmembrane</keyword>
<dbReference type="InterPro" id="IPR027417">
    <property type="entry name" value="P-loop_NTPase"/>
</dbReference>
<evidence type="ECO:0000256" key="6">
    <source>
        <dbReference type="RuleBase" id="RU003651"/>
    </source>
</evidence>
<dbReference type="Proteomes" id="UP000036987">
    <property type="component" value="Unassembled WGS sequence"/>
</dbReference>
<sequence>MDGKDSGSFWKSRLVREIIIYGASAIVSYGIIFVGLRIFDPNRVNVRKAQESKKQIEKRLGRPLGQTNEYEDVIASDVVNPDHIDVGFGSIGGLEIIKKHLDELVILPLKRPELFAHGKLLRPQRGVLLYGPPGTGKTMLAKAIAKESGAVFINVRVSNLMSKWFGDAQKLVAAVFSLAYKLQPSIIFIDEVDSFLGQRRTTDSEAITNMKTEFMSLWDGFTTDHNARVMVLAATNRPMDLDEAILRRFPRAFEIGMPNQSEIAMILKVILKDERVEDTIDYKHLSRMCEGFTGFDLTEICKQAAYFPLRDLLEEERNGKFSTIARKLNQRDLENAIKMAEVTTSETRFGLNDNDGSGEDDDDDGPRLIID</sequence>
<feature type="transmembrane region" description="Helical" evidence="8">
    <location>
        <begin position="18"/>
        <end position="39"/>
    </location>
</feature>
<evidence type="ECO:0000256" key="7">
    <source>
        <dbReference type="SAM" id="MobiDB-lite"/>
    </source>
</evidence>
<dbReference type="Pfam" id="PF00004">
    <property type="entry name" value="AAA"/>
    <property type="match status" value="1"/>
</dbReference>
<feature type="domain" description="AAA+ ATPase" evidence="9">
    <location>
        <begin position="123"/>
        <end position="261"/>
    </location>
</feature>
<organism evidence="10 11">
    <name type="scientific">Zostera marina</name>
    <name type="common">Eelgrass</name>
    <dbReference type="NCBI Taxonomy" id="29655"/>
    <lineage>
        <taxon>Eukaryota</taxon>
        <taxon>Viridiplantae</taxon>
        <taxon>Streptophyta</taxon>
        <taxon>Embryophyta</taxon>
        <taxon>Tracheophyta</taxon>
        <taxon>Spermatophyta</taxon>
        <taxon>Magnoliopsida</taxon>
        <taxon>Liliopsida</taxon>
        <taxon>Zosteraceae</taxon>
        <taxon>Zostera</taxon>
    </lineage>
</organism>
<keyword evidence="2 6" id="KW-0547">Nucleotide-binding</keyword>
<accession>A0A0K9PRC3</accession>
<keyword evidence="3" id="KW-1000">Mitochondrion outer membrane</keyword>
<dbReference type="GO" id="GO:0005524">
    <property type="term" value="F:ATP binding"/>
    <property type="evidence" value="ECO:0007669"/>
    <property type="project" value="UniProtKB-KW"/>
</dbReference>
<dbReference type="FunFam" id="3.40.50.300:FF:000538">
    <property type="entry name" value="ATPase family AAA domain-containing protein 1"/>
    <property type="match status" value="1"/>
</dbReference>
<dbReference type="InterPro" id="IPR041569">
    <property type="entry name" value="AAA_lid_3"/>
</dbReference>
<dbReference type="STRING" id="29655.A0A0K9PRC3"/>
<dbReference type="Pfam" id="PF17862">
    <property type="entry name" value="AAA_lid_3"/>
    <property type="match status" value="1"/>
</dbReference>
<feature type="region of interest" description="Disordered" evidence="7">
    <location>
        <begin position="348"/>
        <end position="371"/>
    </location>
</feature>
<evidence type="ECO:0000256" key="3">
    <source>
        <dbReference type="ARBA" id="ARBA00022787"/>
    </source>
</evidence>
<name>A0A0K9PRC3_ZOSMR</name>
<evidence type="ECO:0000259" key="9">
    <source>
        <dbReference type="SMART" id="SM00382"/>
    </source>
</evidence>
<dbReference type="InterPro" id="IPR003593">
    <property type="entry name" value="AAA+_ATPase"/>
</dbReference>
<dbReference type="PANTHER" id="PTHR45644">
    <property type="entry name" value="AAA ATPASE, PUTATIVE (AFU_ORTHOLOGUE AFUA_2G12920)-RELATED-RELATED"/>
    <property type="match status" value="1"/>
</dbReference>
<evidence type="ECO:0000256" key="5">
    <source>
        <dbReference type="ARBA" id="ARBA00023128"/>
    </source>
</evidence>
<dbReference type="InterPro" id="IPR051701">
    <property type="entry name" value="Mito_OM_Translocase_MSP1"/>
</dbReference>
<dbReference type="AlphaFoldDB" id="A0A0K9PRC3"/>
<comment type="similarity">
    <text evidence="6">Belongs to the AAA ATPase family.</text>
</comment>
<evidence type="ECO:0000256" key="2">
    <source>
        <dbReference type="ARBA" id="ARBA00022741"/>
    </source>
</evidence>